<dbReference type="Proteomes" id="UP000616547">
    <property type="component" value="Unassembled WGS sequence"/>
</dbReference>
<keyword evidence="3" id="KW-1185">Reference proteome</keyword>
<dbReference type="RefSeq" id="WP_201330312.1">
    <property type="nucleotide sequence ID" value="NZ_BOCG01000287.1"/>
</dbReference>
<proteinExistence type="predicted"/>
<reference evidence="3" key="1">
    <citation type="submission" date="2021-01" db="EMBL/GenBank/DDBJ databases">
        <title>Draft genome sequence of Nasalis larvatus strain YZ03.</title>
        <authorList>
            <person name="Suzuki-Hashido N."/>
            <person name="Tsuchida S."/>
            <person name="Hayakawa T."/>
        </authorList>
    </citation>
    <scope>NUCLEOTIDE SEQUENCE [LARGE SCALE GENOMIC DNA]</scope>
    <source>
        <strain evidence="3">YZ03</strain>
    </source>
</reference>
<feature type="transmembrane region" description="Helical" evidence="1">
    <location>
        <begin position="94"/>
        <end position="116"/>
    </location>
</feature>
<protein>
    <recommendedName>
        <fullName evidence="4">Prepilin peptidase</fullName>
    </recommendedName>
</protein>
<keyword evidence="1" id="KW-0472">Membrane</keyword>
<accession>A0ABQ3W3H9</accession>
<comment type="caution">
    <text evidence="2">The sequence shown here is derived from an EMBL/GenBank/DDBJ whole genome shotgun (WGS) entry which is preliminary data.</text>
</comment>
<gene>
    <name evidence="2" type="ORF">lacNasYZ03_06520</name>
</gene>
<keyword evidence="1" id="KW-1133">Transmembrane helix</keyword>
<evidence type="ECO:0008006" key="4">
    <source>
        <dbReference type="Google" id="ProtNLM"/>
    </source>
</evidence>
<feature type="transmembrane region" description="Helical" evidence="1">
    <location>
        <begin position="128"/>
        <end position="155"/>
    </location>
</feature>
<evidence type="ECO:0000313" key="2">
    <source>
        <dbReference type="EMBL" id="GHW00965.1"/>
    </source>
</evidence>
<evidence type="ECO:0000313" key="3">
    <source>
        <dbReference type="Proteomes" id="UP000616547"/>
    </source>
</evidence>
<name>A0ABQ3W3H9_9LACO</name>
<sequence length="184" mass="20573">MLSELISLACGLLAAYNADRYYYSALNREDRLVQDLPYIILAGNLTVYALPEHGILYSILLISHFILMVTSDLHEQAYDSCLLFTPLVTGLRHFFLAPGMEGLGAAACFLAVLVWLTLRGKMGSGDVWFYLLLVLNFSSQVALKSFLLASLLALARAAWRKLPAEEAFAFLPYLFWGLNLQFLL</sequence>
<dbReference type="EMBL" id="BOCI01000165">
    <property type="protein sequence ID" value="GHW00965.1"/>
    <property type="molecule type" value="Genomic_DNA"/>
</dbReference>
<feature type="transmembrane region" description="Helical" evidence="1">
    <location>
        <begin position="167"/>
        <end position="183"/>
    </location>
</feature>
<organism evidence="2 3">
    <name type="scientific">Lactobacillus nasalidis</name>
    <dbReference type="NCBI Taxonomy" id="2797258"/>
    <lineage>
        <taxon>Bacteria</taxon>
        <taxon>Bacillati</taxon>
        <taxon>Bacillota</taxon>
        <taxon>Bacilli</taxon>
        <taxon>Lactobacillales</taxon>
        <taxon>Lactobacillaceae</taxon>
        <taxon>Lactobacillus</taxon>
    </lineage>
</organism>
<keyword evidence="1" id="KW-0812">Transmembrane</keyword>
<evidence type="ECO:0000256" key="1">
    <source>
        <dbReference type="SAM" id="Phobius"/>
    </source>
</evidence>